<evidence type="ECO:0000256" key="3">
    <source>
        <dbReference type="SAM" id="SignalP"/>
    </source>
</evidence>
<reference evidence="4" key="1">
    <citation type="submission" date="2022-08" db="EMBL/GenBank/DDBJ databases">
        <title>Novel sulphate-reducing endosymbionts in the free-living metamonad Anaeramoeba.</title>
        <authorList>
            <person name="Jerlstrom-Hultqvist J."/>
            <person name="Cepicka I."/>
            <person name="Gallot-Lavallee L."/>
            <person name="Salas-Leiva D."/>
            <person name="Curtis B.A."/>
            <person name="Zahonova K."/>
            <person name="Pipaliya S."/>
            <person name="Dacks J."/>
            <person name="Roger A.J."/>
        </authorList>
    </citation>
    <scope>NUCLEOTIDE SEQUENCE</scope>
    <source>
        <strain evidence="4">Busselton2</strain>
    </source>
</reference>
<evidence type="ECO:0000256" key="2">
    <source>
        <dbReference type="SAM" id="Phobius"/>
    </source>
</evidence>
<accession>A0AAV7YIV3</accession>
<comment type="caution">
    <text evidence="4">The sequence shown here is derived from an EMBL/GenBank/DDBJ whole genome shotgun (WGS) entry which is preliminary data.</text>
</comment>
<sequence length="322" mass="39261">MSFVGFQIFLFYLITNILKTRCQKFKFFQPKQVVQKKKEIKILLDSLTNYDPKSDFVKYNQIKRKAAKKKFELTKIEKEIKEKSQNKSTVAVYLTWFLSDLKRIVYLIQILFMIVIHFLYYKKPIFILEAKNYDLNKIIWPLSKFISDILRMETRIEPIQFSILKRKAKFIQKISELNLKYLSQELKLPDIPNINWKFTSSLQLKNQFKNYYIQLIQDKIDKSQNRENWKLKKYLKMTNFPNNFWEKQDYLQWKSSSTLFKFKSFTNGLKRYSYHLDKPDSSKDCHCKNDQDETIDHFIWDCPQIQKKQKYLEGQIRRIKIY</sequence>
<keyword evidence="3" id="KW-0732">Signal</keyword>
<feature type="transmembrane region" description="Helical" evidence="2">
    <location>
        <begin position="104"/>
        <end position="121"/>
    </location>
</feature>
<evidence type="ECO:0000313" key="4">
    <source>
        <dbReference type="EMBL" id="KAJ3429698.1"/>
    </source>
</evidence>
<feature type="coiled-coil region" evidence="1">
    <location>
        <begin position="59"/>
        <end position="86"/>
    </location>
</feature>
<keyword evidence="2" id="KW-0812">Transmembrane</keyword>
<protein>
    <submittedName>
        <fullName evidence="4">Tail-anchored protein insertion receptor wrb</fullName>
    </submittedName>
</protein>
<keyword evidence="2" id="KW-0472">Membrane</keyword>
<organism evidence="4 5">
    <name type="scientific">Anaeramoeba flamelloides</name>
    <dbReference type="NCBI Taxonomy" id="1746091"/>
    <lineage>
        <taxon>Eukaryota</taxon>
        <taxon>Metamonada</taxon>
        <taxon>Anaeramoebidae</taxon>
        <taxon>Anaeramoeba</taxon>
    </lineage>
</organism>
<gene>
    <name evidence="4" type="ORF">M0812_25056</name>
</gene>
<dbReference type="AlphaFoldDB" id="A0AAV7YIV3"/>
<evidence type="ECO:0000313" key="5">
    <source>
        <dbReference type="Proteomes" id="UP001146793"/>
    </source>
</evidence>
<evidence type="ECO:0000256" key="1">
    <source>
        <dbReference type="SAM" id="Coils"/>
    </source>
</evidence>
<keyword evidence="1" id="KW-0175">Coiled coil</keyword>
<proteinExistence type="predicted"/>
<dbReference type="Proteomes" id="UP001146793">
    <property type="component" value="Unassembled WGS sequence"/>
</dbReference>
<name>A0AAV7YIV3_9EUKA</name>
<keyword evidence="2" id="KW-1133">Transmembrane helix</keyword>
<dbReference type="EMBL" id="JANTQA010000057">
    <property type="protein sequence ID" value="KAJ3429698.1"/>
    <property type="molecule type" value="Genomic_DNA"/>
</dbReference>
<feature type="chain" id="PRO_5043899867" evidence="3">
    <location>
        <begin position="23"/>
        <end position="322"/>
    </location>
</feature>
<feature type="signal peptide" evidence="3">
    <location>
        <begin position="1"/>
        <end position="22"/>
    </location>
</feature>
<keyword evidence="4" id="KW-0675">Receptor</keyword>